<keyword evidence="2" id="KW-1185">Reference proteome</keyword>
<name>A0ACC2VV88_9TREE</name>
<evidence type="ECO:0000313" key="1">
    <source>
        <dbReference type="EMBL" id="KAJ9102362.1"/>
    </source>
</evidence>
<accession>A0ACC2VV88</accession>
<organism evidence="1 2">
    <name type="scientific">Naganishia friedmannii</name>
    <dbReference type="NCBI Taxonomy" id="89922"/>
    <lineage>
        <taxon>Eukaryota</taxon>
        <taxon>Fungi</taxon>
        <taxon>Dikarya</taxon>
        <taxon>Basidiomycota</taxon>
        <taxon>Agaricomycotina</taxon>
        <taxon>Tremellomycetes</taxon>
        <taxon>Filobasidiales</taxon>
        <taxon>Filobasidiaceae</taxon>
        <taxon>Naganishia</taxon>
    </lineage>
</organism>
<reference evidence="1" key="1">
    <citation type="submission" date="2023-04" db="EMBL/GenBank/DDBJ databases">
        <title>Draft Genome sequencing of Naganishia species isolated from polar environments using Oxford Nanopore Technology.</title>
        <authorList>
            <person name="Leo P."/>
            <person name="Venkateswaran K."/>
        </authorList>
    </citation>
    <scope>NUCLEOTIDE SEQUENCE</scope>
    <source>
        <strain evidence="1">MNA-CCFEE 5423</strain>
    </source>
</reference>
<comment type="caution">
    <text evidence="1">The sequence shown here is derived from an EMBL/GenBank/DDBJ whole genome shotgun (WGS) entry which is preliminary data.</text>
</comment>
<gene>
    <name evidence="1" type="ORF">QFC21_002762</name>
</gene>
<dbReference type="Proteomes" id="UP001227268">
    <property type="component" value="Unassembled WGS sequence"/>
</dbReference>
<sequence length="1113" mass="117936">MPKLKRSFSLPIVSTFFNLKVFGQSGGNDEVSNSSDPTSVRDVSFPGKKRGFALETSTAQKLGKSTSLDPAMLDENRSGDMAESSNVASEDVQAVESGTRADPGETSKTRKASPKLLGLPPSPRSRANDSSPRIVGRSPLVSPTLLGAGPSRLDVIPEHDHVSDRTKDQHPLTDSPLPLFDPPPLVLGPTFSLDFDSVSSLVPSLALPVTAAKNVSNAVGTDDGSLHGTDVDTIGAGGGESDATVDPRDPLSESSEGATRRKGKGKRSFSVSVSVSSGFEKIKNMMGKSKTAAVARTGEPQQSSAHTSRASSRRSSFSSVDGRGTPVLLEGEKILQGWIPSARNDPPLAGILIRKDENVLKLTRTGSISSAASPSSSIPTSPLSRTTPSSPRFIPIATSPPEIDVESPTVLLDALPKPTTVDSGSGSGLVPPPSPSPSPSPRIYTPDTGMVSPVEPSPTGTTSSMHTLKPQTMNVVTPDMAITPIPPVMNSTPASPQQSRRTSLTNNPPSLKNRSFDEEAHNLMLNALQRGSGGGGGGGHNHSLSLSRSSTKDSTMAGGNKPGVGGALAALGFKTAAAVGATESVKKSNINVIHPSQPVGSEQPAPPLAPAVSLTAATPMMHQEESEQTASSSGYFGTRKTKRSSRSDRSAANKEDKYRRSLSPFFKGRRSLSRGNASEKREPSPPVGALSDAGESDGESVVSASNRYRPQATAFSLSRRRAKADSDEEDDDDQGSDDGISETDTEYDEDALSHEVVGPDGWVEDVFDPLTEENTKANAAYFEGDAAGLGGEGVLEDDQGEEIEVEVDALGEGPNVVIPPEPIFAQPTMRRPPTPPINAERGIAGVPHKEKKKIKPLPLITSRPEFGRNRCTVKLTQGDPDAALEESGNRLRSYVVLSDLSAEAGYAIEWCIGTVARDGDEIFLVSVMENEAKVDPKDHVTDKAQKLRVQRERQATASALARQATSLLQRTVLNVSVTCQAIHSKNARHMLLDLIDYLEPTMAIVGSRGLGKLQGILLGSTSHYLVQKSSVPVMVARRRLKRPLRRTDPSTLRHAPRTSLASASIEKQASSKQEDEVIDAEDVDREADRQEIEDRRERAARGMAAGGQGEVTL</sequence>
<proteinExistence type="predicted"/>
<protein>
    <submittedName>
        <fullName evidence="1">Uncharacterized protein</fullName>
    </submittedName>
</protein>
<dbReference type="EMBL" id="JASBWT010000008">
    <property type="protein sequence ID" value="KAJ9102362.1"/>
    <property type="molecule type" value="Genomic_DNA"/>
</dbReference>
<evidence type="ECO:0000313" key="2">
    <source>
        <dbReference type="Proteomes" id="UP001227268"/>
    </source>
</evidence>